<feature type="transmembrane region" description="Helical" evidence="1">
    <location>
        <begin position="168"/>
        <end position="192"/>
    </location>
</feature>
<feature type="transmembrane region" description="Helical" evidence="1">
    <location>
        <begin position="76"/>
        <end position="92"/>
    </location>
</feature>
<keyword evidence="1" id="KW-0472">Membrane</keyword>
<dbReference type="InterPro" id="IPR012963">
    <property type="entry name" value="HAAS_TM"/>
</dbReference>
<dbReference type="Pfam" id="PF08006">
    <property type="entry name" value="HAAS_TM"/>
    <property type="match status" value="1"/>
</dbReference>
<dbReference type="SUPFAM" id="SSF158560">
    <property type="entry name" value="BH3980-like"/>
    <property type="match status" value="1"/>
</dbReference>
<keyword evidence="1" id="KW-1133">Transmembrane helix</keyword>
<dbReference type="EMBL" id="JBAWSX010000011">
    <property type="protein sequence ID" value="MEI4803159.1"/>
    <property type="molecule type" value="Genomic_DNA"/>
</dbReference>
<accession>A0ABU8FKE7</accession>
<proteinExistence type="predicted"/>
<comment type="caution">
    <text evidence="3">The sequence shown here is derived from an EMBL/GenBank/DDBJ whole genome shotgun (WGS) entry which is preliminary data.</text>
</comment>
<evidence type="ECO:0000259" key="2">
    <source>
        <dbReference type="Pfam" id="PF08006"/>
    </source>
</evidence>
<feature type="transmembrane region" description="Helical" evidence="1">
    <location>
        <begin position="141"/>
        <end position="162"/>
    </location>
</feature>
<feature type="domain" description="HAAS transmembrane region" evidence="2">
    <location>
        <begin position="89"/>
        <end position="207"/>
    </location>
</feature>
<keyword evidence="4" id="KW-1185">Reference proteome</keyword>
<dbReference type="PANTHER" id="PTHR41307:SF1">
    <property type="entry name" value="MEMBRANE PROTEIN"/>
    <property type="match status" value="1"/>
</dbReference>
<dbReference type="PANTHER" id="PTHR41307">
    <property type="entry name" value="MEMBRANE PROTEIN-RELATED"/>
    <property type="match status" value="1"/>
</dbReference>
<keyword evidence="1" id="KW-0812">Transmembrane</keyword>
<name>A0ABU8FKE7_9BACI</name>
<gene>
    <name evidence="3" type="ORF">WAZ07_17930</name>
</gene>
<feature type="transmembrane region" description="Helical" evidence="1">
    <location>
        <begin position="199"/>
        <end position="219"/>
    </location>
</feature>
<protein>
    <submittedName>
        <fullName evidence="3">DUF1129 domain-containing protein</fullName>
    </submittedName>
</protein>
<dbReference type="RefSeq" id="WP_336473546.1">
    <property type="nucleotide sequence ID" value="NZ_JBAWSX010000011.1"/>
</dbReference>
<feature type="transmembrane region" description="Helical" evidence="1">
    <location>
        <begin position="104"/>
        <end position="129"/>
    </location>
</feature>
<dbReference type="NCBIfam" id="NF005808">
    <property type="entry name" value="PRK07668.1"/>
    <property type="match status" value="1"/>
</dbReference>
<dbReference type="Proteomes" id="UP001372526">
    <property type="component" value="Unassembled WGS sequence"/>
</dbReference>
<sequence length="253" mass="29048">MQVSKEGEKFLVDMKVYLLTKGIKEGDVNNFIEDAELHLIEGEKEGKTVTDIFGDSPREYAEELAEEMEIDKKENWNLLISFVIATAAYWMIPELVFRNAGKPFTVSLINLIGYPIILFLMIAGMIFAFRSSSFQSKLREFSIIYVVMAVIPMVLLVGLMLLNKQYGTAFFSLSSIQSYILGFLLFAAAIIINFRLNSWMGVLTLFVLLFIMFVFEYFKINNTEWGNLEPIVSYGSLVLLMMWDSKRQNIVQR</sequence>
<organism evidence="3 4">
    <name type="scientific">Bacillus bruguierae</name>
    <dbReference type="NCBI Taxonomy" id="3127667"/>
    <lineage>
        <taxon>Bacteria</taxon>
        <taxon>Bacillati</taxon>
        <taxon>Bacillota</taxon>
        <taxon>Bacilli</taxon>
        <taxon>Bacillales</taxon>
        <taxon>Bacillaceae</taxon>
        <taxon>Bacillus</taxon>
    </lineage>
</organism>
<reference evidence="3 4" key="1">
    <citation type="submission" date="2024-01" db="EMBL/GenBank/DDBJ databases">
        <title>Seven novel Bacillus-like species.</title>
        <authorList>
            <person name="Liu G."/>
        </authorList>
    </citation>
    <scope>NUCLEOTIDE SEQUENCE [LARGE SCALE GENOMIC DNA]</scope>
    <source>
        <strain evidence="3 4">FJAT-51639</strain>
    </source>
</reference>
<evidence type="ECO:0000256" key="1">
    <source>
        <dbReference type="SAM" id="Phobius"/>
    </source>
</evidence>
<evidence type="ECO:0000313" key="4">
    <source>
        <dbReference type="Proteomes" id="UP001372526"/>
    </source>
</evidence>
<evidence type="ECO:0000313" key="3">
    <source>
        <dbReference type="EMBL" id="MEI4803159.1"/>
    </source>
</evidence>